<name>A0A3S2M9R1_ORYJA</name>
<keyword evidence="2" id="KW-1185">Reference proteome</keyword>
<reference evidence="1 2" key="2">
    <citation type="submission" date="2019-01" db="EMBL/GenBank/DDBJ databases">
        <title>A chromosome length genome reference of the Java medaka (oryzias javanicus).</title>
        <authorList>
            <person name="Herpin A."/>
            <person name="Takehana Y."/>
            <person name="Naruse K."/>
            <person name="Ansai S."/>
            <person name="Kawaguchi M."/>
        </authorList>
    </citation>
    <scope>NUCLEOTIDE SEQUENCE [LARGE SCALE GENOMIC DNA]</scope>
    <source>
        <strain evidence="1">RS831</strain>
        <tissue evidence="1">Whole body</tissue>
    </source>
</reference>
<proteinExistence type="predicted"/>
<dbReference type="AlphaFoldDB" id="A0A3S2M9R1"/>
<protein>
    <submittedName>
        <fullName evidence="1">Uncharacterized protein</fullName>
    </submittedName>
</protein>
<gene>
    <name evidence="1" type="ORF">OJAV_G00068210</name>
</gene>
<evidence type="ECO:0000313" key="1">
    <source>
        <dbReference type="EMBL" id="RVE70813.1"/>
    </source>
</evidence>
<dbReference type="EMBL" id="CM012443">
    <property type="protein sequence ID" value="RVE70813.1"/>
    <property type="molecule type" value="Genomic_DNA"/>
</dbReference>
<evidence type="ECO:0000313" key="2">
    <source>
        <dbReference type="Proteomes" id="UP000283210"/>
    </source>
</evidence>
<sequence length="72" mass="8223">MWSLAEKSRVTFCHCKKKKEGVWGGDTEWLETIRACLCTSAPEAAPLVISCRGRKVLLKVYGNLNSHWWRSV</sequence>
<organism evidence="1 2">
    <name type="scientific">Oryzias javanicus</name>
    <name type="common">Javanese ricefish</name>
    <name type="synonym">Aplocheilus javanicus</name>
    <dbReference type="NCBI Taxonomy" id="123683"/>
    <lineage>
        <taxon>Eukaryota</taxon>
        <taxon>Metazoa</taxon>
        <taxon>Chordata</taxon>
        <taxon>Craniata</taxon>
        <taxon>Vertebrata</taxon>
        <taxon>Euteleostomi</taxon>
        <taxon>Actinopterygii</taxon>
        <taxon>Neopterygii</taxon>
        <taxon>Teleostei</taxon>
        <taxon>Neoteleostei</taxon>
        <taxon>Acanthomorphata</taxon>
        <taxon>Ovalentaria</taxon>
        <taxon>Atherinomorphae</taxon>
        <taxon>Beloniformes</taxon>
        <taxon>Adrianichthyidae</taxon>
        <taxon>Oryziinae</taxon>
        <taxon>Oryzias</taxon>
    </lineage>
</organism>
<dbReference type="Proteomes" id="UP000283210">
    <property type="component" value="Chromosome 7"/>
</dbReference>
<reference evidence="1 2" key="1">
    <citation type="submission" date="2018-11" db="EMBL/GenBank/DDBJ databases">
        <authorList>
            <person name="Lopez-Roques C."/>
            <person name="Donnadieu C."/>
            <person name="Bouchez O."/>
            <person name="Klopp C."/>
            <person name="Cabau C."/>
            <person name="Zahm M."/>
        </authorList>
    </citation>
    <scope>NUCLEOTIDE SEQUENCE [LARGE SCALE GENOMIC DNA]</scope>
    <source>
        <strain evidence="1">RS831</strain>
        <tissue evidence="1">Whole body</tissue>
    </source>
</reference>
<accession>A0A3S2M9R1</accession>